<dbReference type="GO" id="GO:0046983">
    <property type="term" value="F:protein dimerization activity"/>
    <property type="evidence" value="ECO:0007669"/>
    <property type="project" value="InterPro"/>
</dbReference>
<organism evidence="7 8">
    <name type="scientific">Eutypa lata (strain UCR-EL1)</name>
    <name type="common">Grapevine dieback disease fungus</name>
    <name type="synonym">Eutypa armeniacae</name>
    <dbReference type="NCBI Taxonomy" id="1287681"/>
    <lineage>
        <taxon>Eukaryota</taxon>
        <taxon>Fungi</taxon>
        <taxon>Dikarya</taxon>
        <taxon>Ascomycota</taxon>
        <taxon>Pezizomycotina</taxon>
        <taxon>Sordariomycetes</taxon>
        <taxon>Xylariomycetidae</taxon>
        <taxon>Xylariales</taxon>
        <taxon>Diatrypaceae</taxon>
        <taxon>Eutypa</taxon>
    </lineage>
</organism>
<reference evidence="8" key="1">
    <citation type="journal article" date="2013" name="Genome Announc.">
        <title>Draft genome sequence of the grapevine dieback fungus Eutypa lata UCR-EL1.</title>
        <authorList>
            <person name="Blanco-Ulate B."/>
            <person name="Rolshausen P.E."/>
            <person name="Cantu D."/>
        </authorList>
    </citation>
    <scope>NUCLEOTIDE SEQUENCE [LARGE SCALE GENOMIC DNA]</scope>
    <source>
        <strain evidence="8">UCR-EL1</strain>
    </source>
</reference>
<evidence type="ECO:0000259" key="5">
    <source>
        <dbReference type="Pfam" id="PF00891"/>
    </source>
</evidence>
<dbReference type="EMBL" id="KB706202">
    <property type="protein sequence ID" value="EMR68654.1"/>
    <property type="molecule type" value="Genomic_DNA"/>
</dbReference>
<evidence type="ECO:0000256" key="3">
    <source>
        <dbReference type="ARBA" id="ARBA00022691"/>
    </source>
</evidence>
<keyword evidence="8" id="KW-1185">Reference proteome</keyword>
<evidence type="ECO:0000256" key="1">
    <source>
        <dbReference type="ARBA" id="ARBA00022603"/>
    </source>
</evidence>
<feature type="domain" description="O-methyltransferase dimerisation" evidence="6">
    <location>
        <begin position="63"/>
        <end position="127"/>
    </location>
</feature>
<feature type="domain" description="O-methyltransferase C-terminal" evidence="5">
    <location>
        <begin position="232"/>
        <end position="376"/>
    </location>
</feature>
<accession>M7SQE0</accession>
<gene>
    <name evidence="7" type="ORF">UCREL1_4360</name>
</gene>
<dbReference type="PROSITE" id="PS51683">
    <property type="entry name" value="SAM_OMT_II"/>
    <property type="match status" value="1"/>
</dbReference>
<dbReference type="PIRSF" id="PIRSF005739">
    <property type="entry name" value="O-mtase"/>
    <property type="match status" value="1"/>
</dbReference>
<dbReference type="PANTHER" id="PTHR43712">
    <property type="entry name" value="PUTATIVE (AFU_ORTHOLOGUE AFUA_4G14580)-RELATED"/>
    <property type="match status" value="1"/>
</dbReference>
<evidence type="ECO:0000313" key="8">
    <source>
        <dbReference type="Proteomes" id="UP000012174"/>
    </source>
</evidence>
<dbReference type="Pfam" id="PF00891">
    <property type="entry name" value="Methyltransf_2"/>
    <property type="match status" value="1"/>
</dbReference>
<dbReference type="GO" id="GO:0032259">
    <property type="term" value="P:methylation"/>
    <property type="evidence" value="ECO:0007669"/>
    <property type="project" value="UniProtKB-KW"/>
</dbReference>
<dbReference type="AlphaFoldDB" id="M7SQE0"/>
<keyword evidence="2 7" id="KW-0808">Transferase</keyword>
<dbReference type="eggNOG" id="KOG3178">
    <property type="taxonomic scope" value="Eukaryota"/>
</dbReference>
<dbReference type="GO" id="GO:0008171">
    <property type="term" value="F:O-methyltransferase activity"/>
    <property type="evidence" value="ECO:0007669"/>
    <property type="project" value="InterPro"/>
</dbReference>
<name>M7SQE0_EUTLA</name>
<dbReference type="SUPFAM" id="SSF53335">
    <property type="entry name" value="S-adenosyl-L-methionine-dependent methyltransferases"/>
    <property type="match status" value="1"/>
</dbReference>
<dbReference type="SUPFAM" id="SSF46785">
    <property type="entry name" value="Winged helix' DNA-binding domain"/>
    <property type="match status" value="1"/>
</dbReference>
<dbReference type="InterPro" id="IPR012967">
    <property type="entry name" value="COMT_dimerisation"/>
</dbReference>
<sequence length="397" mass="44248">MESIARAITQVVTDGDKFKNGDQEARKKLVASARELVTAAETPVESLLWHIWALPTRTVASRIAVDLKIFETAVQDEGRPKTNEELAAPTSASPELVKRIARACVSMKMLDEQGPGLYVPNDLTRLLSQPDFSAGLTFCFDVTQLSFAQMPAYLKSNGFPNPQNALDGPFQHANKCGSAFAWLSEHPDVFQAFHRYVHALRLHTPSWMEMYPVQERLVEGLKPDGDTSSSSSAFVDIGGGTGQMLQDFRARIPQYTGKVVLQEIPDVIAATAKGVGTDAIELQDHDFFKPQPVKRARAYFMRYVMHDWPDEQCRQILGHIKDAMEPGYSRILINDCVIADEKAAWQHVSLDLFMMGQVSAKERTKREWYALIESCGLKISGIYEKGEGNEGLIEVVL</sequence>
<dbReference type="InterPro" id="IPR036390">
    <property type="entry name" value="WH_DNA-bd_sf"/>
</dbReference>
<dbReference type="HOGENOM" id="CLU_005533_5_0_1"/>
<dbReference type="Gene3D" id="3.40.50.150">
    <property type="entry name" value="Vaccinia Virus protein VP39"/>
    <property type="match status" value="1"/>
</dbReference>
<proteinExistence type="predicted"/>
<dbReference type="InterPro" id="IPR036388">
    <property type="entry name" value="WH-like_DNA-bd_sf"/>
</dbReference>
<evidence type="ECO:0000256" key="4">
    <source>
        <dbReference type="PIRSR" id="PIRSR005739-1"/>
    </source>
</evidence>
<dbReference type="KEGG" id="ela:UCREL1_4360"/>
<dbReference type="InterPro" id="IPR029063">
    <property type="entry name" value="SAM-dependent_MTases_sf"/>
</dbReference>
<evidence type="ECO:0000259" key="6">
    <source>
        <dbReference type="Pfam" id="PF08100"/>
    </source>
</evidence>
<dbReference type="OMA" id="RILINDC"/>
<dbReference type="InterPro" id="IPR001077">
    <property type="entry name" value="COMT_C"/>
</dbReference>
<dbReference type="Pfam" id="PF08100">
    <property type="entry name" value="Dimerisation"/>
    <property type="match status" value="1"/>
</dbReference>
<dbReference type="OrthoDB" id="3340390at2759"/>
<evidence type="ECO:0000313" key="7">
    <source>
        <dbReference type="EMBL" id="EMR68654.1"/>
    </source>
</evidence>
<keyword evidence="1 7" id="KW-0489">Methyltransferase</keyword>
<feature type="active site" description="Proton acceptor" evidence="4">
    <location>
        <position position="306"/>
    </location>
</feature>
<evidence type="ECO:0000256" key="2">
    <source>
        <dbReference type="ARBA" id="ARBA00022679"/>
    </source>
</evidence>
<protein>
    <submittedName>
        <fullName evidence="7">Putative sterigmatocystin 8-o-methyltransferase protein</fullName>
    </submittedName>
</protein>
<keyword evidence="3" id="KW-0949">S-adenosyl-L-methionine</keyword>
<dbReference type="Proteomes" id="UP000012174">
    <property type="component" value="Unassembled WGS sequence"/>
</dbReference>
<dbReference type="InterPro" id="IPR016461">
    <property type="entry name" value="COMT-like"/>
</dbReference>
<dbReference type="PANTHER" id="PTHR43712:SF1">
    <property type="entry name" value="HYPOTHETICAL O-METHYLTRANSFERASE (EUROFUNG)-RELATED"/>
    <property type="match status" value="1"/>
</dbReference>
<dbReference type="Gene3D" id="1.10.10.10">
    <property type="entry name" value="Winged helix-like DNA-binding domain superfamily/Winged helix DNA-binding domain"/>
    <property type="match status" value="1"/>
</dbReference>